<dbReference type="SUPFAM" id="SSF53613">
    <property type="entry name" value="Ribokinase-like"/>
    <property type="match status" value="1"/>
</dbReference>
<dbReference type="EMBL" id="CP030840">
    <property type="protein sequence ID" value="AXC14625.1"/>
    <property type="molecule type" value="Genomic_DNA"/>
</dbReference>
<proteinExistence type="predicted"/>
<evidence type="ECO:0000259" key="7">
    <source>
        <dbReference type="Pfam" id="PF08543"/>
    </source>
</evidence>
<dbReference type="CDD" id="cd01169">
    <property type="entry name" value="HMPP_kinase"/>
    <property type="match status" value="1"/>
</dbReference>
<dbReference type="FunFam" id="3.40.1190.20:FF:000003">
    <property type="entry name" value="Phosphomethylpyrimidine kinase ThiD"/>
    <property type="match status" value="1"/>
</dbReference>
<evidence type="ECO:0000313" key="8">
    <source>
        <dbReference type="EMBL" id="AXC14625.1"/>
    </source>
</evidence>
<dbReference type="EC" id="2.7.1.49" evidence="2"/>
<dbReference type="Pfam" id="PF08543">
    <property type="entry name" value="Phos_pyr_kin"/>
    <property type="match status" value="1"/>
</dbReference>
<reference evidence="8 9" key="1">
    <citation type="journal article" date="2018" name="Front. Microbiol.">
        <title>Hydrolytic Capabilities as a Key to Environmental Success: Chitinolytic and Cellulolytic Acidobacteria From Acidic Sub-arctic Soils and Boreal Peatlands.</title>
        <authorList>
            <person name="Belova S.E."/>
            <person name="Ravin N.V."/>
            <person name="Pankratov T.A."/>
            <person name="Rakitin A.L."/>
            <person name="Ivanova A.A."/>
            <person name="Beletsky A.V."/>
            <person name="Mardanov A.V."/>
            <person name="Sinninghe Damste J.S."/>
            <person name="Dedysh S.N."/>
        </authorList>
    </citation>
    <scope>NUCLEOTIDE SEQUENCE [LARGE SCALE GENOMIC DNA]</scope>
    <source>
        <strain evidence="8 9">SBC82</strain>
    </source>
</reference>
<dbReference type="GO" id="GO:0008972">
    <property type="term" value="F:phosphomethylpyrimidine kinase activity"/>
    <property type="evidence" value="ECO:0007669"/>
    <property type="project" value="InterPro"/>
</dbReference>
<gene>
    <name evidence="8" type="ORF">ACPOL_5377</name>
</gene>
<dbReference type="GO" id="GO:0009228">
    <property type="term" value="P:thiamine biosynthetic process"/>
    <property type="evidence" value="ECO:0007669"/>
    <property type="project" value="InterPro"/>
</dbReference>
<dbReference type="GO" id="GO:0005829">
    <property type="term" value="C:cytosol"/>
    <property type="evidence" value="ECO:0007669"/>
    <property type="project" value="TreeGrafter"/>
</dbReference>
<evidence type="ECO:0000313" key="9">
    <source>
        <dbReference type="Proteomes" id="UP000253606"/>
    </source>
</evidence>
<dbReference type="Gene3D" id="3.40.1190.20">
    <property type="match status" value="1"/>
</dbReference>
<dbReference type="PANTHER" id="PTHR20858">
    <property type="entry name" value="PHOSPHOMETHYLPYRIMIDINE KINASE"/>
    <property type="match status" value="1"/>
</dbReference>
<protein>
    <recommendedName>
        <fullName evidence="2">hydroxymethylpyrimidine kinase</fullName>
        <ecNumber evidence="2">2.7.1.49</ecNumber>
    </recommendedName>
</protein>
<accession>A0A2Z5G7I3</accession>
<evidence type="ECO:0000256" key="1">
    <source>
        <dbReference type="ARBA" id="ARBA00004948"/>
    </source>
</evidence>
<feature type="domain" description="Pyridoxamine kinase/Phosphomethylpyrimidine kinase" evidence="7">
    <location>
        <begin position="20"/>
        <end position="269"/>
    </location>
</feature>
<dbReference type="RefSeq" id="WP_114209362.1">
    <property type="nucleotide sequence ID" value="NZ_CP030840.1"/>
</dbReference>
<dbReference type="GO" id="GO:0005524">
    <property type="term" value="F:ATP binding"/>
    <property type="evidence" value="ECO:0007669"/>
    <property type="project" value="UniProtKB-KW"/>
</dbReference>
<keyword evidence="4" id="KW-0547">Nucleotide-binding</keyword>
<dbReference type="AlphaFoldDB" id="A0A2Z5G7I3"/>
<dbReference type="PANTHER" id="PTHR20858:SF17">
    <property type="entry name" value="HYDROXYMETHYLPYRIMIDINE_PHOSPHOMETHYLPYRIMIDINE KINASE THI20-RELATED"/>
    <property type="match status" value="1"/>
</dbReference>
<evidence type="ECO:0000256" key="3">
    <source>
        <dbReference type="ARBA" id="ARBA00022679"/>
    </source>
</evidence>
<dbReference type="GO" id="GO:0008902">
    <property type="term" value="F:hydroxymethylpyrimidine kinase activity"/>
    <property type="evidence" value="ECO:0007669"/>
    <property type="project" value="UniProtKB-EC"/>
</dbReference>
<keyword evidence="9" id="KW-1185">Reference proteome</keyword>
<keyword evidence="5 8" id="KW-0418">Kinase</keyword>
<evidence type="ECO:0000256" key="2">
    <source>
        <dbReference type="ARBA" id="ARBA00012135"/>
    </source>
</evidence>
<organism evidence="8 9">
    <name type="scientific">Acidisarcina polymorpha</name>
    <dbReference type="NCBI Taxonomy" id="2211140"/>
    <lineage>
        <taxon>Bacteria</taxon>
        <taxon>Pseudomonadati</taxon>
        <taxon>Acidobacteriota</taxon>
        <taxon>Terriglobia</taxon>
        <taxon>Terriglobales</taxon>
        <taxon>Acidobacteriaceae</taxon>
        <taxon>Acidisarcina</taxon>
    </lineage>
</organism>
<keyword evidence="6" id="KW-0067">ATP-binding</keyword>
<evidence type="ECO:0000256" key="4">
    <source>
        <dbReference type="ARBA" id="ARBA00022741"/>
    </source>
</evidence>
<dbReference type="InterPro" id="IPR004399">
    <property type="entry name" value="HMP/HMP-P_kinase_dom"/>
</dbReference>
<dbReference type="NCBIfam" id="TIGR00097">
    <property type="entry name" value="HMP-P_kinase"/>
    <property type="match status" value="1"/>
</dbReference>
<evidence type="ECO:0000256" key="6">
    <source>
        <dbReference type="ARBA" id="ARBA00022840"/>
    </source>
</evidence>
<dbReference type="OrthoDB" id="9810880at2"/>
<name>A0A2Z5G7I3_9BACT</name>
<dbReference type="KEGG" id="abas:ACPOL_5377"/>
<comment type="pathway">
    <text evidence="1">Cofactor biosynthesis; thiamine diphosphate biosynthesis.</text>
</comment>
<sequence length="283" mass="30055">MKNLADGQPRPVALSIAGFDPSSGAGMTADLKVFAAFDLYGMSCITALTVQSTQGVRSIEPVSPATVSATLNMLSEDVTFSGIKLGMLADRNICEAVAKFLEASPETLVVLDPVFRSSSGRELLEPAGVSFLRERLLRQVDWVTPNLEELSVLSGISVSKAEDVPPAAARLQDLASNSRRERLNVLVTGGHLDRPNDFLLTGDGEAEWISGDRVQTNSTHGTGCALSSALLCRLILGDAPFTAASRAKDYVTAALQSAYPVGKGKGPMNHLFNCNFRDSAPRS</sequence>
<dbReference type="Proteomes" id="UP000253606">
    <property type="component" value="Chromosome"/>
</dbReference>
<dbReference type="InterPro" id="IPR029056">
    <property type="entry name" value="Ribokinase-like"/>
</dbReference>
<evidence type="ECO:0000256" key="5">
    <source>
        <dbReference type="ARBA" id="ARBA00022777"/>
    </source>
</evidence>
<dbReference type="InterPro" id="IPR013749">
    <property type="entry name" value="PM/HMP-P_kinase-1"/>
</dbReference>
<keyword evidence="3" id="KW-0808">Transferase</keyword>